<dbReference type="Proteomes" id="UP000321805">
    <property type="component" value="Chromosome"/>
</dbReference>
<protein>
    <submittedName>
        <fullName evidence="4">CBS domain-containing protein</fullName>
    </submittedName>
</protein>
<dbReference type="CDD" id="cd04586">
    <property type="entry name" value="CBS_pair_BON_assoc"/>
    <property type="match status" value="1"/>
</dbReference>
<proteinExistence type="predicted"/>
<dbReference type="SUPFAM" id="SSF54631">
    <property type="entry name" value="CBS-domain pair"/>
    <property type="match status" value="1"/>
</dbReference>
<evidence type="ECO:0000313" key="4">
    <source>
        <dbReference type="EMBL" id="QEC49924.1"/>
    </source>
</evidence>
<feature type="domain" description="CBS" evidence="3">
    <location>
        <begin position="10"/>
        <end position="67"/>
    </location>
</feature>
<dbReference type="InterPro" id="IPR046342">
    <property type="entry name" value="CBS_dom_sf"/>
</dbReference>
<name>A0A5B8UAB7_9ACTN</name>
<dbReference type="Gene3D" id="3.10.580.10">
    <property type="entry name" value="CBS-domain"/>
    <property type="match status" value="1"/>
</dbReference>
<accession>A0A5B8UAB7</accession>
<dbReference type="OrthoDB" id="9799454at2"/>
<gene>
    <name evidence="4" type="ORF">FSW04_21725</name>
</gene>
<evidence type="ECO:0000313" key="5">
    <source>
        <dbReference type="Proteomes" id="UP000321805"/>
    </source>
</evidence>
<organism evidence="4 5">
    <name type="scientific">Baekduia soli</name>
    <dbReference type="NCBI Taxonomy" id="496014"/>
    <lineage>
        <taxon>Bacteria</taxon>
        <taxon>Bacillati</taxon>
        <taxon>Actinomycetota</taxon>
        <taxon>Thermoleophilia</taxon>
        <taxon>Solirubrobacterales</taxon>
        <taxon>Baekduiaceae</taxon>
        <taxon>Baekduia</taxon>
    </lineage>
</organism>
<sequence>MAATTVAEIMDRDAPSVTEDAGVEDVIGLFKEHDVGALPVVNEGGRCVGVVTENDLVIADEDGDLHIPHYIELFGGLLFFPPELRAFERRLKKASAARVHDLMSEPAVTIEPTATVHEAAHVIVERGHSHLPVAEHGRYVGLITRADVLSALHQGA</sequence>
<dbReference type="KEGG" id="bsol:FSW04_21725"/>
<dbReference type="Pfam" id="PF00571">
    <property type="entry name" value="CBS"/>
    <property type="match status" value="2"/>
</dbReference>
<dbReference type="RefSeq" id="WP_146922289.1">
    <property type="nucleotide sequence ID" value="NZ_CP042430.1"/>
</dbReference>
<evidence type="ECO:0000259" key="3">
    <source>
        <dbReference type="PROSITE" id="PS51371"/>
    </source>
</evidence>
<dbReference type="InterPro" id="IPR000644">
    <property type="entry name" value="CBS_dom"/>
</dbReference>
<evidence type="ECO:0000256" key="1">
    <source>
        <dbReference type="ARBA" id="ARBA00023122"/>
    </source>
</evidence>
<dbReference type="SMART" id="SM00116">
    <property type="entry name" value="CBS"/>
    <property type="match status" value="2"/>
</dbReference>
<keyword evidence="1 2" id="KW-0129">CBS domain</keyword>
<dbReference type="PANTHER" id="PTHR43080">
    <property type="entry name" value="CBS DOMAIN-CONTAINING PROTEIN CBSX3, MITOCHONDRIAL"/>
    <property type="match status" value="1"/>
</dbReference>
<feature type="domain" description="CBS" evidence="3">
    <location>
        <begin position="103"/>
        <end position="156"/>
    </location>
</feature>
<evidence type="ECO:0000256" key="2">
    <source>
        <dbReference type="PROSITE-ProRule" id="PRU00703"/>
    </source>
</evidence>
<dbReference type="InterPro" id="IPR051257">
    <property type="entry name" value="Diverse_CBS-Domain"/>
</dbReference>
<keyword evidence="5" id="KW-1185">Reference proteome</keyword>
<dbReference type="PANTHER" id="PTHR43080:SF2">
    <property type="entry name" value="CBS DOMAIN-CONTAINING PROTEIN"/>
    <property type="match status" value="1"/>
</dbReference>
<dbReference type="PROSITE" id="PS51371">
    <property type="entry name" value="CBS"/>
    <property type="match status" value="2"/>
</dbReference>
<dbReference type="EMBL" id="CP042430">
    <property type="protein sequence ID" value="QEC49924.1"/>
    <property type="molecule type" value="Genomic_DNA"/>
</dbReference>
<dbReference type="AlphaFoldDB" id="A0A5B8UAB7"/>
<reference evidence="4 5" key="1">
    <citation type="journal article" date="2018" name="J. Microbiol.">
        <title>Baekduia soli gen. nov., sp. nov., a novel bacterium isolated from the soil of Baekdu Mountain and proposal of a novel family name, Baekduiaceae fam. nov.</title>
        <authorList>
            <person name="An D.S."/>
            <person name="Siddiqi M.Z."/>
            <person name="Kim K.H."/>
            <person name="Yu H.S."/>
            <person name="Im W.T."/>
        </authorList>
    </citation>
    <scope>NUCLEOTIDE SEQUENCE [LARGE SCALE GENOMIC DNA]</scope>
    <source>
        <strain evidence="4 5">BR7-21</strain>
    </source>
</reference>